<name>A0AAW2IXC0_9LAMI</name>
<accession>A0AAW2IXC0</accession>
<protein>
    <recommendedName>
        <fullName evidence="2">Secreted protein</fullName>
    </recommendedName>
</protein>
<proteinExistence type="predicted"/>
<evidence type="ECO:0008006" key="2">
    <source>
        <dbReference type="Google" id="ProtNLM"/>
    </source>
</evidence>
<reference evidence="1" key="2">
    <citation type="journal article" date="2024" name="Plant">
        <title>Genomic evolution and insights into agronomic trait innovations of Sesamum species.</title>
        <authorList>
            <person name="Miao H."/>
            <person name="Wang L."/>
            <person name="Qu L."/>
            <person name="Liu H."/>
            <person name="Sun Y."/>
            <person name="Le M."/>
            <person name="Wang Q."/>
            <person name="Wei S."/>
            <person name="Zheng Y."/>
            <person name="Lin W."/>
            <person name="Duan Y."/>
            <person name="Cao H."/>
            <person name="Xiong S."/>
            <person name="Wang X."/>
            <person name="Wei L."/>
            <person name="Li C."/>
            <person name="Ma Q."/>
            <person name="Ju M."/>
            <person name="Zhao R."/>
            <person name="Li G."/>
            <person name="Mu C."/>
            <person name="Tian Q."/>
            <person name="Mei H."/>
            <person name="Zhang T."/>
            <person name="Gao T."/>
            <person name="Zhang H."/>
        </authorList>
    </citation>
    <scope>NUCLEOTIDE SEQUENCE</scope>
    <source>
        <strain evidence="1">G01</strain>
    </source>
</reference>
<dbReference type="AlphaFoldDB" id="A0AAW2IXC0"/>
<reference evidence="1" key="1">
    <citation type="submission" date="2020-06" db="EMBL/GenBank/DDBJ databases">
        <authorList>
            <person name="Li T."/>
            <person name="Hu X."/>
            <person name="Zhang T."/>
            <person name="Song X."/>
            <person name="Zhang H."/>
            <person name="Dai N."/>
            <person name="Sheng W."/>
            <person name="Hou X."/>
            <person name="Wei L."/>
        </authorList>
    </citation>
    <scope>NUCLEOTIDE SEQUENCE</scope>
    <source>
        <strain evidence="1">G01</strain>
        <tissue evidence="1">Leaf</tissue>
    </source>
</reference>
<dbReference type="EMBL" id="JACGWK010001538">
    <property type="protein sequence ID" value="KAL0286453.1"/>
    <property type="molecule type" value="Genomic_DNA"/>
</dbReference>
<gene>
    <name evidence="1" type="ORF">Sangu_2732300</name>
</gene>
<comment type="caution">
    <text evidence="1">The sequence shown here is derived from an EMBL/GenBank/DDBJ whole genome shotgun (WGS) entry which is preliminary data.</text>
</comment>
<sequence>MVMKARHLNPLSVSMWTTTFFQNARSFLVGPWYRVSQYSNYSRRVRQFTGSSSAITPSMKGTPCCSSKGRSCDLATGHLEALL</sequence>
<evidence type="ECO:0000313" key="1">
    <source>
        <dbReference type="EMBL" id="KAL0286453.1"/>
    </source>
</evidence>
<organism evidence="1">
    <name type="scientific">Sesamum angustifolium</name>
    <dbReference type="NCBI Taxonomy" id="2727405"/>
    <lineage>
        <taxon>Eukaryota</taxon>
        <taxon>Viridiplantae</taxon>
        <taxon>Streptophyta</taxon>
        <taxon>Embryophyta</taxon>
        <taxon>Tracheophyta</taxon>
        <taxon>Spermatophyta</taxon>
        <taxon>Magnoliopsida</taxon>
        <taxon>eudicotyledons</taxon>
        <taxon>Gunneridae</taxon>
        <taxon>Pentapetalae</taxon>
        <taxon>asterids</taxon>
        <taxon>lamiids</taxon>
        <taxon>Lamiales</taxon>
        <taxon>Pedaliaceae</taxon>
        <taxon>Sesamum</taxon>
    </lineage>
</organism>